<organism evidence="2 3">
    <name type="scientific">Paraburkholderia dipogonis</name>
    <dbReference type="NCBI Taxonomy" id="1211383"/>
    <lineage>
        <taxon>Bacteria</taxon>
        <taxon>Pseudomonadati</taxon>
        <taxon>Pseudomonadota</taxon>
        <taxon>Betaproteobacteria</taxon>
        <taxon>Burkholderiales</taxon>
        <taxon>Burkholderiaceae</taxon>
        <taxon>Paraburkholderia</taxon>
    </lineage>
</organism>
<evidence type="ECO:0000256" key="1">
    <source>
        <dbReference type="SAM" id="SignalP"/>
    </source>
</evidence>
<sequence length="114" mass="12243">MKILPLVAALALAAPALCFAGSPLGCKSWPTNIAIAYLKNAGITDPTRLDESKTRAVRLASEKIGKGLWRDVYDITFHERGGRSIEVITSSQAGSVECSMSDPVVWVVSEKLPE</sequence>
<gene>
    <name evidence="2" type="ORF">E2553_12100</name>
</gene>
<accession>A0A4Y8N7S5</accession>
<dbReference type="GeneID" id="97306062"/>
<dbReference type="EMBL" id="SNVI01000001">
    <property type="protein sequence ID" value="TFE45693.1"/>
    <property type="molecule type" value="Genomic_DNA"/>
</dbReference>
<feature type="chain" id="PRO_5021433652" description="Lipoprotein" evidence="1">
    <location>
        <begin position="21"/>
        <end position="114"/>
    </location>
</feature>
<dbReference type="RefSeq" id="WP_134457349.1">
    <property type="nucleotide sequence ID" value="NZ_JBHSSZ010000041.1"/>
</dbReference>
<feature type="signal peptide" evidence="1">
    <location>
        <begin position="1"/>
        <end position="20"/>
    </location>
</feature>
<protein>
    <recommendedName>
        <fullName evidence="4">Lipoprotein</fullName>
    </recommendedName>
</protein>
<keyword evidence="1" id="KW-0732">Signal</keyword>
<evidence type="ECO:0000313" key="3">
    <source>
        <dbReference type="Proteomes" id="UP000297385"/>
    </source>
</evidence>
<evidence type="ECO:0000313" key="2">
    <source>
        <dbReference type="EMBL" id="TFE45693.1"/>
    </source>
</evidence>
<dbReference type="AlphaFoldDB" id="A0A4Y8N7S5"/>
<proteinExistence type="predicted"/>
<comment type="caution">
    <text evidence="2">The sequence shown here is derived from an EMBL/GenBank/DDBJ whole genome shotgun (WGS) entry which is preliminary data.</text>
</comment>
<evidence type="ECO:0008006" key="4">
    <source>
        <dbReference type="Google" id="ProtNLM"/>
    </source>
</evidence>
<dbReference type="Proteomes" id="UP000297385">
    <property type="component" value="Unassembled WGS sequence"/>
</dbReference>
<reference evidence="2 3" key="1">
    <citation type="submission" date="2019-03" db="EMBL/GenBank/DDBJ databases">
        <title>Complete Genome Sequence of Paraburkholderia dipogonis ICMP 19430T, a Nitrogen-fixing Symbiont of the South African Invasive Legume Dipogon lignosus in New Zealand.</title>
        <authorList>
            <person name="De Meyer S.E."/>
        </authorList>
    </citation>
    <scope>NUCLEOTIDE SEQUENCE [LARGE SCALE GENOMIC DNA]</scope>
    <source>
        <strain evidence="2 3">ICMP 19430</strain>
    </source>
</reference>
<name>A0A4Y8N7S5_9BURK</name>